<dbReference type="GO" id="GO:0003968">
    <property type="term" value="F:RNA-directed RNA polymerase activity"/>
    <property type="evidence" value="ECO:0007669"/>
    <property type="project" value="UniProtKB-KW"/>
</dbReference>
<evidence type="ECO:0000313" key="9">
    <source>
        <dbReference type="EMBL" id="QOW97230.1"/>
    </source>
</evidence>
<keyword evidence="5 7" id="KW-0547">Nucleotide-binding</keyword>
<evidence type="ECO:0000256" key="6">
    <source>
        <dbReference type="ARBA" id="ARBA00022953"/>
    </source>
</evidence>
<feature type="domain" description="RdRp catalytic" evidence="8">
    <location>
        <begin position="219"/>
        <end position="333"/>
    </location>
</feature>
<comment type="catalytic activity">
    <reaction evidence="7">
        <text>RNA(n) + a ribonucleoside 5'-triphosphate = RNA(n+1) + diphosphate</text>
        <dbReference type="Rhea" id="RHEA:21248"/>
        <dbReference type="Rhea" id="RHEA-COMP:14527"/>
        <dbReference type="Rhea" id="RHEA-COMP:17342"/>
        <dbReference type="ChEBI" id="CHEBI:33019"/>
        <dbReference type="ChEBI" id="CHEBI:61557"/>
        <dbReference type="ChEBI" id="CHEBI:140395"/>
        <dbReference type="EC" id="2.7.7.48"/>
    </reaction>
</comment>
<keyword evidence="2 7" id="KW-0696">RNA-directed RNA polymerase</keyword>
<dbReference type="GO" id="GO:0000166">
    <property type="term" value="F:nucleotide binding"/>
    <property type="evidence" value="ECO:0007669"/>
    <property type="project" value="UniProtKB-KW"/>
</dbReference>
<dbReference type="InterPro" id="IPR043128">
    <property type="entry name" value="Rev_trsase/Diguanyl_cyclase"/>
</dbReference>
<dbReference type="Pfam" id="PF00998">
    <property type="entry name" value="RdRP_3"/>
    <property type="match status" value="1"/>
</dbReference>
<sequence>MGFCSADRSFDRRLKSGARIIVTDHNCEAMRTRYYRPGIPTCPIVRSYLPEFVGSNKCTHCLEEALYTRLCGVSPQPTAHGKKVFRLGKNILLNKFKSLNLTPIDYLDVLNRYEGGKRKRYVFALDNVLNGRSSLKRDSRITVFTKKEKLAPLKPARTIQARQPEYNIRLARYTIPLERLVYGMNCPAKYGKAQMFSAGCDDFQRAEQIIRHWNQFIDPVCLQLDYSRFDKNVRRYQLAAEHDLYCKAYGEDGFLKNLLSLQLVNKGSNREGTVKYTVEGTRASGDMNTLMGNCIINACMILGCIAENKLNVRFLICGDDALVFCENRDLDRVKSALLRDINDMGHVLKVEGVAYVPQQIKFCSSNPLCRDDGKWFMYRDFRKVLGGYGQTHKHHQNIGGLSVLKTMAYADLLTQNGCPIVCAHYKSIIDNLDKFRLSRALFLDDDFRGWMRRSGLGSMSSKDCLSFLRSQEISYRLPSRHMRAQYELAFDISPVEQELLENHMEFSRPDYDRWCIEQAPCYGWPLDRCNCRKLGAS</sequence>
<evidence type="ECO:0000256" key="3">
    <source>
        <dbReference type="ARBA" id="ARBA00022679"/>
    </source>
</evidence>
<proteinExistence type="predicted"/>
<protein>
    <recommendedName>
        <fullName evidence="1 7">RNA-directed RNA polymerase</fullName>
        <ecNumber evidence="1 7">2.7.7.48</ecNumber>
    </recommendedName>
</protein>
<evidence type="ECO:0000256" key="2">
    <source>
        <dbReference type="ARBA" id="ARBA00022484"/>
    </source>
</evidence>
<keyword evidence="6 7" id="KW-0693">Viral RNA replication</keyword>
<dbReference type="EMBL" id="MW086577">
    <property type="protein sequence ID" value="QOW97230.1"/>
    <property type="molecule type" value="Genomic_RNA"/>
</dbReference>
<evidence type="ECO:0000256" key="7">
    <source>
        <dbReference type="RuleBase" id="RU363062"/>
    </source>
</evidence>
<dbReference type="GO" id="GO:0003723">
    <property type="term" value="F:RNA binding"/>
    <property type="evidence" value="ECO:0007669"/>
    <property type="project" value="InterPro"/>
</dbReference>
<dbReference type="SUPFAM" id="SSF56672">
    <property type="entry name" value="DNA/RNA polymerases"/>
    <property type="match status" value="1"/>
</dbReference>
<accession>A0A7S7BVP8</accession>
<reference evidence="9" key="1">
    <citation type="journal article" date="2020" name="Viruses">
        <title>Metatranscriptomic Identification of Diverse and Divergent RNA Viruses in Green and Chlorarachniophyte Algae Cultures.</title>
        <authorList>
            <person name="Charon J."/>
            <person name="Marcelino V.R."/>
            <person name="Wetherbee R."/>
            <person name="Verbruggen H."/>
            <person name="Holmes E.C."/>
        </authorList>
    </citation>
    <scope>NUCLEOTIDE SEQUENCE</scope>
</reference>
<dbReference type="GO" id="GO:0039694">
    <property type="term" value="P:viral RNA genome replication"/>
    <property type="evidence" value="ECO:0007669"/>
    <property type="project" value="InterPro"/>
</dbReference>
<evidence type="ECO:0000256" key="1">
    <source>
        <dbReference type="ARBA" id="ARBA00012494"/>
    </source>
</evidence>
<dbReference type="InterPro" id="IPR007094">
    <property type="entry name" value="RNA-dir_pol_PSvirus"/>
</dbReference>
<evidence type="ECO:0000259" key="8">
    <source>
        <dbReference type="PROSITE" id="PS50507"/>
    </source>
</evidence>
<dbReference type="InterPro" id="IPR002166">
    <property type="entry name" value="RNA_pol_HCV"/>
</dbReference>
<name>A0A7S7BVP8_9TOMB</name>
<dbReference type="EC" id="2.7.7.48" evidence="1 7"/>
<dbReference type="Gene3D" id="3.30.70.270">
    <property type="match status" value="1"/>
</dbReference>
<evidence type="ECO:0000256" key="5">
    <source>
        <dbReference type="ARBA" id="ARBA00022741"/>
    </source>
</evidence>
<dbReference type="InterPro" id="IPR043502">
    <property type="entry name" value="DNA/RNA_pol_sf"/>
</dbReference>
<evidence type="ECO:0000256" key="4">
    <source>
        <dbReference type="ARBA" id="ARBA00022695"/>
    </source>
</evidence>
<keyword evidence="3 7" id="KW-0808">Transferase</keyword>
<organism evidence="9">
    <name type="scientific">Tombus-like chagrupourvirus</name>
    <dbReference type="NCBI Taxonomy" id="2784749"/>
    <lineage>
        <taxon>Viruses</taxon>
        <taxon>Riboviria</taxon>
        <taxon>Orthornavirae</taxon>
        <taxon>Kitrinoviricota</taxon>
        <taxon>Tolucaviricetes</taxon>
        <taxon>Tolivirales</taxon>
        <taxon>Tombusviridae</taxon>
    </lineage>
</organism>
<dbReference type="PROSITE" id="PS50507">
    <property type="entry name" value="RDRP_SSRNA_POS"/>
    <property type="match status" value="1"/>
</dbReference>
<keyword evidence="4 7" id="KW-0548">Nucleotidyltransferase</keyword>